<feature type="domain" description="DDE Tnp4" evidence="3">
    <location>
        <begin position="113"/>
        <end position="273"/>
    </location>
</feature>
<comment type="caution">
    <text evidence="4">The sequence shown here is derived from an EMBL/GenBank/DDBJ whole genome shotgun (WGS) entry which is preliminary data.</text>
</comment>
<evidence type="ECO:0000256" key="2">
    <source>
        <dbReference type="ARBA" id="ARBA00022723"/>
    </source>
</evidence>
<reference evidence="4" key="2">
    <citation type="journal article" date="2023" name="Science">
        <title>Genomic signatures of disease resistance in endangered staghorn corals.</title>
        <authorList>
            <person name="Vollmer S.V."/>
            <person name="Selwyn J.D."/>
            <person name="Despard B.A."/>
            <person name="Roesel C.L."/>
        </authorList>
    </citation>
    <scope>NUCLEOTIDE SEQUENCE</scope>
    <source>
        <strain evidence="4">K2</strain>
    </source>
</reference>
<name>A0AAD9QRH3_ACRCE</name>
<protein>
    <recommendedName>
        <fullName evidence="3">DDE Tnp4 domain-containing protein</fullName>
    </recommendedName>
</protein>
<dbReference type="PANTHER" id="PTHR34615:SF1">
    <property type="entry name" value="PX DOMAIN-CONTAINING PROTEIN"/>
    <property type="match status" value="1"/>
</dbReference>
<proteinExistence type="predicted"/>
<dbReference type="GO" id="GO:0046872">
    <property type="term" value="F:metal ion binding"/>
    <property type="evidence" value="ECO:0007669"/>
    <property type="project" value="UniProtKB-KW"/>
</dbReference>
<keyword evidence="5" id="KW-1185">Reference proteome</keyword>
<accession>A0AAD9QRH3</accession>
<evidence type="ECO:0000313" key="5">
    <source>
        <dbReference type="Proteomes" id="UP001249851"/>
    </source>
</evidence>
<dbReference type="PANTHER" id="PTHR34615">
    <property type="entry name" value="PX DOMAIN-CONTAINING PROTEIN"/>
    <property type="match status" value="1"/>
</dbReference>
<evidence type="ECO:0000313" key="4">
    <source>
        <dbReference type="EMBL" id="KAK2566144.1"/>
    </source>
</evidence>
<dbReference type="InterPro" id="IPR027806">
    <property type="entry name" value="HARBI1_dom"/>
</dbReference>
<dbReference type="Proteomes" id="UP001249851">
    <property type="component" value="Unassembled WGS sequence"/>
</dbReference>
<keyword evidence="2" id="KW-0479">Metal-binding</keyword>
<evidence type="ECO:0000259" key="3">
    <source>
        <dbReference type="Pfam" id="PF13359"/>
    </source>
</evidence>
<sequence>MSFQKVRDELINCFADGILDDEEFVLLYDAYKSTNSIYPYWEYDEFSLDALSSDECLADFRVEKDDIPRLAEALRLPGRFRCSQGTLCSGLEEQYARAIQRMGAPLGNCFGFVDGTVRPISRPDENQRIVYNGHKRVHALKFRSVAVPNGLIANLSGPVEGRRHDAGMLNESGLLTDLQRHCHTPCGEQLCVYGDPAYLLRPELMCPFREGDYGRPLTPRMLAFNSAMSSVPVSVEWLFGDVTNYFRFIDFKKNLRIGMSAVGKQYIICALIRNALTCLYGNNTSQFFGIDPPSVEAYFA</sequence>
<dbReference type="EMBL" id="JARQWQ010000017">
    <property type="protein sequence ID" value="KAK2566144.1"/>
    <property type="molecule type" value="Genomic_DNA"/>
</dbReference>
<organism evidence="4 5">
    <name type="scientific">Acropora cervicornis</name>
    <name type="common">Staghorn coral</name>
    <dbReference type="NCBI Taxonomy" id="6130"/>
    <lineage>
        <taxon>Eukaryota</taxon>
        <taxon>Metazoa</taxon>
        <taxon>Cnidaria</taxon>
        <taxon>Anthozoa</taxon>
        <taxon>Hexacorallia</taxon>
        <taxon>Scleractinia</taxon>
        <taxon>Astrocoeniina</taxon>
        <taxon>Acroporidae</taxon>
        <taxon>Acropora</taxon>
    </lineage>
</organism>
<reference evidence="4" key="1">
    <citation type="journal article" date="2023" name="G3 (Bethesda)">
        <title>Whole genome assembly and annotation of the endangered Caribbean coral Acropora cervicornis.</title>
        <authorList>
            <person name="Selwyn J.D."/>
            <person name="Vollmer S.V."/>
        </authorList>
    </citation>
    <scope>NUCLEOTIDE SEQUENCE</scope>
    <source>
        <strain evidence="4">K2</strain>
    </source>
</reference>
<comment type="cofactor">
    <cofactor evidence="1">
        <name>a divalent metal cation</name>
        <dbReference type="ChEBI" id="CHEBI:60240"/>
    </cofactor>
</comment>
<dbReference type="Pfam" id="PF13359">
    <property type="entry name" value="DDE_Tnp_4"/>
    <property type="match status" value="1"/>
</dbReference>
<dbReference type="AlphaFoldDB" id="A0AAD9QRH3"/>
<evidence type="ECO:0000256" key="1">
    <source>
        <dbReference type="ARBA" id="ARBA00001968"/>
    </source>
</evidence>
<gene>
    <name evidence="4" type="ORF">P5673_009591</name>
</gene>